<evidence type="ECO:0000313" key="6">
    <source>
        <dbReference type="EMBL" id="OOS04299.1"/>
    </source>
</evidence>
<feature type="domain" description="Fimbrial-type adhesion" evidence="5">
    <location>
        <begin position="228"/>
        <end position="382"/>
    </location>
</feature>
<keyword evidence="7" id="KW-1185">Reference proteome</keyword>
<evidence type="ECO:0000256" key="2">
    <source>
        <dbReference type="ARBA" id="ARBA00006671"/>
    </source>
</evidence>
<keyword evidence="4" id="KW-0732">Signal</keyword>
<dbReference type="GO" id="GO:0043709">
    <property type="term" value="P:cell adhesion involved in single-species biofilm formation"/>
    <property type="evidence" value="ECO:0007669"/>
    <property type="project" value="TreeGrafter"/>
</dbReference>
<dbReference type="InterPro" id="IPR050263">
    <property type="entry name" value="Bact_Fimbrial_Adh_Pro"/>
</dbReference>
<keyword evidence="3" id="KW-0281">Fimbrium</keyword>
<feature type="signal peptide" evidence="4">
    <location>
        <begin position="1"/>
        <end position="21"/>
    </location>
</feature>
<proteinExistence type="inferred from homology"/>
<dbReference type="PANTHER" id="PTHR33420">
    <property type="entry name" value="FIMBRIAL SUBUNIT ELFA-RELATED"/>
    <property type="match status" value="1"/>
</dbReference>
<dbReference type="Pfam" id="PF00419">
    <property type="entry name" value="Fimbrial"/>
    <property type="match status" value="1"/>
</dbReference>
<protein>
    <recommendedName>
        <fullName evidence="5">Fimbrial-type adhesion domain-containing protein</fullName>
    </recommendedName>
</protein>
<dbReference type="Proteomes" id="UP000190023">
    <property type="component" value="Unassembled WGS sequence"/>
</dbReference>
<organism evidence="6 7">
    <name type="scientific">[Haemophilus] felis</name>
    <dbReference type="NCBI Taxonomy" id="123822"/>
    <lineage>
        <taxon>Bacteria</taxon>
        <taxon>Pseudomonadati</taxon>
        <taxon>Pseudomonadota</taxon>
        <taxon>Gammaproteobacteria</taxon>
        <taxon>Pasteurellales</taxon>
        <taxon>Pasteurellaceae</taxon>
    </lineage>
</organism>
<evidence type="ECO:0000259" key="5">
    <source>
        <dbReference type="Pfam" id="PF00419"/>
    </source>
</evidence>
<dbReference type="AlphaFoldDB" id="A0A1T0B315"/>
<dbReference type="SUPFAM" id="SSF49401">
    <property type="entry name" value="Bacterial adhesins"/>
    <property type="match status" value="1"/>
</dbReference>
<dbReference type="PANTHER" id="PTHR33420:SF14">
    <property type="entry name" value="TYPE 1 FIMBRIN D-MANNOSE SPECIFIC ADHESIN"/>
    <property type="match status" value="1"/>
</dbReference>
<dbReference type="STRING" id="123822.B0188_05050"/>
<dbReference type="InterPro" id="IPR008966">
    <property type="entry name" value="Adhesion_dom_sf"/>
</dbReference>
<evidence type="ECO:0000313" key="7">
    <source>
        <dbReference type="Proteomes" id="UP000190023"/>
    </source>
</evidence>
<dbReference type="Gene3D" id="2.60.40.1410">
    <property type="entry name" value="Bacterial adhesins - F17c-type"/>
    <property type="match status" value="1"/>
</dbReference>
<evidence type="ECO:0000256" key="3">
    <source>
        <dbReference type="ARBA" id="ARBA00023263"/>
    </source>
</evidence>
<dbReference type="Gene3D" id="2.60.40.1090">
    <property type="entry name" value="Fimbrial-type adhesion domain"/>
    <property type="match status" value="1"/>
</dbReference>
<dbReference type="GO" id="GO:0009289">
    <property type="term" value="C:pilus"/>
    <property type="evidence" value="ECO:0007669"/>
    <property type="project" value="UniProtKB-SubCell"/>
</dbReference>
<dbReference type="InterPro" id="IPR036937">
    <property type="entry name" value="Adhesion_dom_fimbrial_sf"/>
</dbReference>
<evidence type="ECO:0000256" key="4">
    <source>
        <dbReference type="SAM" id="SignalP"/>
    </source>
</evidence>
<dbReference type="OrthoDB" id="8970968at2"/>
<comment type="similarity">
    <text evidence="2">Belongs to the fimbrial protein family.</text>
</comment>
<gene>
    <name evidence="6" type="ORF">B0188_05050</name>
</gene>
<sequence length="382" mass="41688">MRKINYATCFLLALTAGQVWGRCPDTAPQPPTKEEDFYFCVTEETLSGRGQLIARLGQDNLPQRLGHTFVFHKSNKFKFGLGFGHQVGLDLAMHTEKIGTFEGHAVYKLSDELGFIIRVGGGSAATGHPNGKVNQAGDGQFQQRKFPNGTPWIRSADSLGTRIELEPLLLKVVPAGQPIPSPARVKIATVRFRKAPHSNAIGYVVPTGTYWYDVWLDLTSYSIRSELKTCSLNNAHRNISLKFPTVGSGSFRQVGDLLYGATAQLQLDCSQAGGVVTPYAVLHDVNNPNNRTDTLSIETGSGKATGVGIKLFKDNDNDALKYGAADINRTSTNNWALPANAWKFADRGTQFPTVRLTGYYVRTGNITPGDVNAQATITFSYQ</sequence>
<reference evidence="6 7" key="1">
    <citation type="submission" date="2017-02" db="EMBL/GenBank/DDBJ databases">
        <title>Draft genome sequence of Haemophilus felis CCUG 31170 type strain.</title>
        <authorList>
            <person name="Engstrom-Jakobsson H."/>
            <person name="Salva-Serra F."/>
            <person name="Thorell K."/>
            <person name="Gonzales-Siles L."/>
            <person name="Karlsson R."/>
            <person name="Boulund F."/>
            <person name="Engstrand L."/>
            <person name="Kristiansson E."/>
            <person name="Moore E."/>
        </authorList>
    </citation>
    <scope>NUCLEOTIDE SEQUENCE [LARGE SCALE GENOMIC DNA]</scope>
    <source>
        <strain evidence="6 7">CCUG 31170</strain>
    </source>
</reference>
<feature type="chain" id="PRO_5013091824" description="Fimbrial-type adhesion domain-containing protein" evidence="4">
    <location>
        <begin position="22"/>
        <end position="382"/>
    </location>
</feature>
<comment type="caution">
    <text evidence="6">The sequence shown here is derived from an EMBL/GenBank/DDBJ whole genome shotgun (WGS) entry which is preliminary data.</text>
</comment>
<dbReference type="InterPro" id="IPR000259">
    <property type="entry name" value="Adhesion_dom_fimbrial"/>
</dbReference>
<accession>A0A1T0B315</accession>
<evidence type="ECO:0000256" key="1">
    <source>
        <dbReference type="ARBA" id="ARBA00004561"/>
    </source>
</evidence>
<name>A0A1T0B315_9PAST</name>
<dbReference type="EMBL" id="MUYB01000020">
    <property type="protein sequence ID" value="OOS04299.1"/>
    <property type="molecule type" value="Genomic_DNA"/>
</dbReference>
<comment type="subcellular location">
    <subcellularLocation>
        <location evidence="1">Fimbrium</location>
    </subcellularLocation>
</comment>